<dbReference type="STRING" id="135208.A0A4Y9ZIZ6"/>
<dbReference type="OrthoDB" id="40334at2759"/>
<gene>
    <name evidence="1" type="ORF">EWM64_g10583</name>
</gene>
<feature type="non-terminal residue" evidence="1">
    <location>
        <position position="1"/>
    </location>
</feature>
<dbReference type="Proteomes" id="UP000298061">
    <property type="component" value="Unassembled WGS sequence"/>
</dbReference>
<dbReference type="AlphaFoldDB" id="A0A4Y9ZIZ6"/>
<dbReference type="EMBL" id="SFCI01002868">
    <property type="protein sequence ID" value="TFY73429.1"/>
    <property type="molecule type" value="Genomic_DNA"/>
</dbReference>
<name>A0A4Y9ZIZ6_9AGAM</name>
<accession>A0A4Y9ZIZ6</accession>
<dbReference type="Pfam" id="PF13911">
    <property type="entry name" value="AhpC-TSA_2"/>
    <property type="match status" value="1"/>
</dbReference>
<protein>
    <submittedName>
        <fullName evidence="1">Uncharacterized protein</fullName>
    </submittedName>
</protein>
<keyword evidence="2" id="KW-1185">Reference proteome</keyword>
<reference evidence="1 2" key="1">
    <citation type="submission" date="2019-02" db="EMBL/GenBank/DDBJ databases">
        <title>Genome sequencing of the rare red list fungi Hericium alpestre (H. flagellum).</title>
        <authorList>
            <person name="Buettner E."/>
            <person name="Kellner H."/>
        </authorList>
    </citation>
    <scope>NUCLEOTIDE SEQUENCE [LARGE SCALE GENOMIC DNA]</scope>
    <source>
        <strain evidence="1 2">DSM 108284</strain>
    </source>
</reference>
<organism evidence="1 2">
    <name type="scientific">Hericium alpestre</name>
    <dbReference type="NCBI Taxonomy" id="135208"/>
    <lineage>
        <taxon>Eukaryota</taxon>
        <taxon>Fungi</taxon>
        <taxon>Dikarya</taxon>
        <taxon>Basidiomycota</taxon>
        <taxon>Agaricomycotina</taxon>
        <taxon>Agaricomycetes</taxon>
        <taxon>Russulales</taxon>
        <taxon>Hericiaceae</taxon>
        <taxon>Hericium</taxon>
    </lineage>
</organism>
<dbReference type="InterPro" id="IPR032801">
    <property type="entry name" value="PXL2A/B/C"/>
</dbReference>
<proteinExistence type="predicted"/>
<evidence type="ECO:0000313" key="2">
    <source>
        <dbReference type="Proteomes" id="UP000298061"/>
    </source>
</evidence>
<sequence>QYVAQIAQVPQDALKNASVNIAVMGCGEWKLIQNYKDMTGFQGEIYADPERKLYHALGMTTENLQSTPAGEKKRSYLTDGLVKNVLNSICAGH</sequence>
<comment type="caution">
    <text evidence="1">The sequence shown here is derived from an EMBL/GenBank/DDBJ whole genome shotgun (WGS) entry which is preliminary data.</text>
</comment>
<evidence type="ECO:0000313" key="1">
    <source>
        <dbReference type="EMBL" id="TFY73429.1"/>
    </source>
</evidence>